<dbReference type="PANTHER" id="PTHR11848:SF119">
    <property type="entry name" value="TGF-BETA FAMILY PROFILE DOMAIN-CONTAINING PROTEIN"/>
    <property type="match status" value="1"/>
</dbReference>
<dbReference type="PANTHER" id="PTHR11848">
    <property type="entry name" value="TGF-BETA FAMILY"/>
    <property type="match status" value="1"/>
</dbReference>
<reference evidence="9 10" key="1">
    <citation type="submission" date="2024-05" db="EMBL/GenBank/DDBJ databases">
        <authorList>
            <person name="Wallberg A."/>
        </authorList>
    </citation>
    <scope>NUCLEOTIDE SEQUENCE [LARGE SCALE GENOMIC DNA]</scope>
</reference>
<dbReference type="InterPro" id="IPR001111">
    <property type="entry name" value="TGF-b_propeptide"/>
</dbReference>
<dbReference type="Pfam" id="PF00019">
    <property type="entry name" value="TGF_beta"/>
    <property type="match status" value="1"/>
</dbReference>
<dbReference type="GO" id="GO:0005615">
    <property type="term" value="C:extracellular space"/>
    <property type="evidence" value="ECO:0007669"/>
    <property type="project" value="TreeGrafter"/>
</dbReference>
<dbReference type="SMART" id="SM00204">
    <property type="entry name" value="TGFB"/>
    <property type="match status" value="1"/>
</dbReference>
<evidence type="ECO:0000256" key="2">
    <source>
        <dbReference type="ARBA" id="ARBA00006656"/>
    </source>
</evidence>
<keyword evidence="5" id="KW-1015">Disulfide bond</keyword>
<sequence length="244" mass="27649">GRRGRRSTSSNEGQLVHFHVAVPVRKVYNHDELNVVKATANFWKIGSTLSKSEESQETVKVKFYRVDYSSSRKRRRSHRRKEAPIFLSSVDVSVSGDEWISVDVSSAVQHWVQKPETSAGILIQCEDCAAAGVNIHTASATNSTLVPTLDVRTQVPASHRVKRSAMSNVKWKRHSDCKRPKKNGRGRSRCCRRSMKVNFDKLPNFDFIVSPNEFDAYYCTGRCPARYNPANEHALLQSLMNLKQ</sequence>
<feature type="non-terminal residue" evidence="9">
    <location>
        <position position="1"/>
    </location>
</feature>
<comment type="subcellular location">
    <subcellularLocation>
        <location evidence="1">Secreted</location>
    </subcellularLocation>
</comment>
<feature type="region of interest" description="Disordered" evidence="7">
    <location>
        <begin position="163"/>
        <end position="188"/>
    </location>
</feature>
<dbReference type="SUPFAM" id="SSF57501">
    <property type="entry name" value="Cystine-knot cytokines"/>
    <property type="match status" value="1"/>
</dbReference>
<dbReference type="InterPro" id="IPR017948">
    <property type="entry name" value="TGFb_CS"/>
</dbReference>
<evidence type="ECO:0000256" key="3">
    <source>
        <dbReference type="ARBA" id="ARBA00022525"/>
    </source>
</evidence>
<dbReference type="Proteomes" id="UP001497623">
    <property type="component" value="Unassembled WGS sequence"/>
</dbReference>
<dbReference type="PROSITE" id="PS00250">
    <property type="entry name" value="TGF_BETA_1"/>
    <property type="match status" value="1"/>
</dbReference>
<name>A0AAV2PZK4_MEGNR</name>
<dbReference type="InterPro" id="IPR001839">
    <property type="entry name" value="TGF-b_C"/>
</dbReference>
<dbReference type="GO" id="GO:0008083">
    <property type="term" value="F:growth factor activity"/>
    <property type="evidence" value="ECO:0007669"/>
    <property type="project" value="UniProtKB-KW"/>
</dbReference>
<evidence type="ECO:0000256" key="4">
    <source>
        <dbReference type="ARBA" id="ARBA00023030"/>
    </source>
</evidence>
<dbReference type="Gene3D" id="2.10.90.10">
    <property type="entry name" value="Cystine-knot cytokines"/>
    <property type="match status" value="1"/>
</dbReference>
<keyword evidence="3" id="KW-0964">Secreted</keyword>
<evidence type="ECO:0000313" key="9">
    <source>
        <dbReference type="EMBL" id="CAL4065926.1"/>
    </source>
</evidence>
<evidence type="ECO:0000256" key="1">
    <source>
        <dbReference type="ARBA" id="ARBA00004613"/>
    </source>
</evidence>
<dbReference type="EMBL" id="CAXKWB010001966">
    <property type="protein sequence ID" value="CAL4065926.1"/>
    <property type="molecule type" value="Genomic_DNA"/>
</dbReference>
<keyword evidence="10" id="KW-1185">Reference proteome</keyword>
<dbReference type="PROSITE" id="PS51362">
    <property type="entry name" value="TGF_BETA_2"/>
    <property type="match status" value="1"/>
</dbReference>
<dbReference type="InterPro" id="IPR029034">
    <property type="entry name" value="Cystine-knot_cytokine"/>
</dbReference>
<protein>
    <recommendedName>
        <fullName evidence="8">TGF-beta family profile domain-containing protein</fullName>
    </recommendedName>
</protein>
<dbReference type="AlphaFoldDB" id="A0AAV2PZK4"/>
<dbReference type="InterPro" id="IPR015615">
    <property type="entry name" value="TGF-beta-rel"/>
</dbReference>
<dbReference type="Gene3D" id="2.60.120.970">
    <property type="match status" value="1"/>
</dbReference>
<comment type="caution">
    <text evidence="9">The sequence shown here is derived from an EMBL/GenBank/DDBJ whole genome shotgun (WGS) entry which is preliminary data.</text>
</comment>
<gene>
    <name evidence="9" type="ORF">MNOR_LOCUS5173</name>
</gene>
<evidence type="ECO:0000256" key="6">
    <source>
        <dbReference type="RuleBase" id="RU000354"/>
    </source>
</evidence>
<dbReference type="GO" id="GO:0005125">
    <property type="term" value="F:cytokine activity"/>
    <property type="evidence" value="ECO:0007669"/>
    <property type="project" value="TreeGrafter"/>
</dbReference>
<organism evidence="9 10">
    <name type="scientific">Meganyctiphanes norvegica</name>
    <name type="common">Northern krill</name>
    <name type="synonym">Thysanopoda norvegica</name>
    <dbReference type="NCBI Taxonomy" id="48144"/>
    <lineage>
        <taxon>Eukaryota</taxon>
        <taxon>Metazoa</taxon>
        <taxon>Ecdysozoa</taxon>
        <taxon>Arthropoda</taxon>
        <taxon>Crustacea</taxon>
        <taxon>Multicrustacea</taxon>
        <taxon>Malacostraca</taxon>
        <taxon>Eumalacostraca</taxon>
        <taxon>Eucarida</taxon>
        <taxon>Euphausiacea</taxon>
        <taxon>Euphausiidae</taxon>
        <taxon>Meganyctiphanes</taxon>
    </lineage>
</organism>
<proteinExistence type="inferred from homology"/>
<evidence type="ECO:0000259" key="8">
    <source>
        <dbReference type="PROSITE" id="PS51362"/>
    </source>
</evidence>
<feature type="non-terminal residue" evidence="9">
    <location>
        <position position="244"/>
    </location>
</feature>
<keyword evidence="4 6" id="KW-0339">Growth factor</keyword>
<evidence type="ECO:0000256" key="7">
    <source>
        <dbReference type="SAM" id="MobiDB-lite"/>
    </source>
</evidence>
<evidence type="ECO:0000256" key="5">
    <source>
        <dbReference type="ARBA" id="ARBA00023157"/>
    </source>
</evidence>
<feature type="domain" description="TGF-beta family profile" evidence="8">
    <location>
        <begin position="160"/>
        <end position="244"/>
    </location>
</feature>
<dbReference type="Pfam" id="PF00688">
    <property type="entry name" value="TGFb_propeptide"/>
    <property type="match status" value="1"/>
</dbReference>
<evidence type="ECO:0000313" key="10">
    <source>
        <dbReference type="Proteomes" id="UP001497623"/>
    </source>
</evidence>
<accession>A0AAV2PZK4</accession>
<feature type="compositionally biased region" description="Basic residues" evidence="7">
    <location>
        <begin position="170"/>
        <end position="188"/>
    </location>
</feature>
<comment type="similarity">
    <text evidence="2 6">Belongs to the TGF-beta family.</text>
</comment>